<evidence type="ECO:0000259" key="1">
    <source>
        <dbReference type="Pfam" id="PF13649"/>
    </source>
</evidence>
<dbReference type="InterPro" id="IPR041698">
    <property type="entry name" value="Methyltransf_25"/>
</dbReference>
<dbReference type="AlphaFoldDB" id="A0A2G0CKG7"/>
<dbReference type="OrthoDB" id="9788660at2"/>
<organism evidence="2 3">
    <name type="scientific">Neolewinella marina</name>
    <dbReference type="NCBI Taxonomy" id="438751"/>
    <lineage>
        <taxon>Bacteria</taxon>
        <taxon>Pseudomonadati</taxon>
        <taxon>Bacteroidota</taxon>
        <taxon>Saprospiria</taxon>
        <taxon>Saprospirales</taxon>
        <taxon>Lewinellaceae</taxon>
        <taxon>Neolewinella</taxon>
    </lineage>
</organism>
<proteinExistence type="predicted"/>
<keyword evidence="2" id="KW-0489">Methyltransferase</keyword>
<keyword evidence="3" id="KW-1185">Reference proteome</keyword>
<dbReference type="GO" id="GO:0032259">
    <property type="term" value="P:methylation"/>
    <property type="evidence" value="ECO:0007669"/>
    <property type="project" value="UniProtKB-KW"/>
</dbReference>
<evidence type="ECO:0000313" key="3">
    <source>
        <dbReference type="Proteomes" id="UP000226437"/>
    </source>
</evidence>
<feature type="domain" description="Methyltransferase" evidence="1">
    <location>
        <begin position="47"/>
        <end position="142"/>
    </location>
</feature>
<dbReference type="GO" id="GO:0008168">
    <property type="term" value="F:methyltransferase activity"/>
    <property type="evidence" value="ECO:0007669"/>
    <property type="project" value="UniProtKB-KW"/>
</dbReference>
<comment type="caution">
    <text evidence="2">The sequence shown here is derived from an EMBL/GenBank/DDBJ whole genome shotgun (WGS) entry which is preliminary data.</text>
</comment>
<reference evidence="2 3" key="1">
    <citation type="submission" date="2017-10" db="EMBL/GenBank/DDBJ databases">
        <title>The draft genome sequence of Lewinella marina KCTC 32374.</title>
        <authorList>
            <person name="Wang K."/>
        </authorList>
    </citation>
    <scope>NUCLEOTIDE SEQUENCE [LARGE SCALE GENOMIC DNA]</scope>
    <source>
        <strain evidence="2 3">MKG-38</strain>
    </source>
</reference>
<sequence length="206" mass="23695">MEPFDRTRHWEKIYRTKNLEEVSWYQRDPATSLGFIDAFAVPLDARIIDVGGGDSFFVDRLLDRGYRRVTVLDISAAAIERARRRLGDRADAVNWIVADAADFRPPEQYDFWHDRAAFHFLTDEGDIENYLASARAGLAPGGVLVIGTFSEQGPEKCSGIRIRQYSEASMARRLEEHFEKIRCITVDHQTPFDTVQNFVFCSFRRP</sequence>
<name>A0A2G0CKG7_9BACT</name>
<dbReference type="SUPFAM" id="SSF53335">
    <property type="entry name" value="S-adenosyl-L-methionine-dependent methyltransferases"/>
    <property type="match status" value="1"/>
</dbReference>
<accession>A0A2G0CKG7</accession>
<dbReference type="Gene3D" id="3.40.50.150">
    <property type="entry name" value="Vaccinia Virus protein VP39"/>
    <property type="match status" value="1"/>
</dbReference>
<dbReference type="EMBL" id="PDLO01000001">
    <property type="protein sequence ID" value="PHL00438.1"/>
    <property type="molecule type" value="Genomic_DNA"/>
</dbReference>
<dbReference type="RefSeq" id="WP_099105417.1">
    <property type="nucleotide sequence ID" value="NZ_JAATJF010000001.1"/>
</dbReference>
<dbReference type="Pfam" id="PF13649">
    <property type="entry name" value="Methyltransf_25"/>
    <property type="match status" value="1"/>
</dbReference>
<gene>
    <name evidence="2" type="ORF">CGL56_05245</name>
</gene>
<dbReference type="PANTHER" id="PTHR12843">
    <property type="entry name" value="PROTEIN-LYSINE N-METHYLTRANSFERASE METTL10"/>
    <property type="match status" value="1"/>
</dbReference>
<keyword evidence="2" id="KW-0808">Transferase</keyword>
<evidence type="ECO:0000313" key="2">
    <source>
        <dbReference type="EMBL" id="PHL00438.1"/>
    </source>
</evidence>
<dbReference type="Proteomes" id="UP000226437">
    <property type="component" value="Unassembled WGS sequence"/>
</dbReference>
<protein>
    <submittedName>
        <fullName evidence="2">SAM-dependent methyltransferase</fullName>
    </submittedName>
</protein>
<dbReference type="PANTHER" id="PTHR12843:SF5">
    <property type="entry name" value="EEF1A LYSINE METHYLTRANSFERASE 2"/>
    <property type="match status" value="1"/>
</dbReference>
<dbReference type="CDD" id="cd02440">
    <property type="entry name" value="AdoMet_MTases"/>
    <property type="match status" value="1"/>
</dbReference>
<dbReference type="InterPro" id="IPR029063">
    <property type="entry name" value="SAM-dependent_MTases_sf"/>
</dbReference>